<dbReference type="EMBL" id="JAEPRC010000642">
    <property type="protein sequence ID" value="KAG2193538.1"/>
    <property type="molecule type" value="Genomic_DNA"/>
</dbReference>
<dbReference type="Proteomes" id="UP000650833">
    <property type="component" value="Unassembled WGS sequence"/>
</dbReference>
<keyword evidence="3" id="KW-1185">Reference proteome</keyword>
<feature type="region of interest" description="Disordered" evidence="1">
    <location>
        <begin position="444"/>
        <end position="469"/>
    </location>
</feature>
<feature type="region of interest" description="Disordered" evidence="1">
    <location>
        <begin position="114"/>
        <end position="146"/>
    </location>
</feature>
<feature type="compositionally biased region" description="Polar residues" evidence="1">
    <location>
        <begin position="17"/>
        <end position="28"/>
    </location>
</feature>
<protein>
    <recommendedName>
        <fullName evidence="4">GATA-type domain-containing protein</fullName>
    </recommendedName>
</protein>
<evidence type="ECO:0000313" key="2">
    <source>
        <dbReference type="EMBL" id="KAG2193538.1"/>
    </source>
</evidence>
<evidence type="ECO:0000256" key="1">
    <source>
        <dbReference type="SAM" id="MobiDB-lite"/>
    </source>
</evidence>
<feature type="region of interest" description="Disordered" evidence="1">
    <location>
        <begin position="1"/>
        <end position="86"/>
    </location>
</feature>
<reference evidence="2" key="1">
    <citation type="submission" date="2020-12" db="EMBL/GenBank/DDBJ databases">
        <title>Metabolic potential, ecology and presence of endohyphal bacteria is reflected in genomic diversity of Mucoromycotina.</title>
        <authorList>
            <person name="Muszewska A."/>
            <person name="Okrasinska A."/>
            <person name="Steczkiewicz K."/>
            <person name="Drgas O."/>
            <person name="Orlowska M."/>
            <person name="Perlinska-Lenart U."/>
            <person name="Aleksandrzak-Piekarczyk T."/>
            <person name="Szatraj K."/>
            <person name="Zielenkiewicz U."/>
            <person name="Pilsyk S."/>
            <person name="Malc E."/>
            <person name="Mieczkowski P."/>
            <person name="Kruszewska J.S."/>
            <person name="Biernat P."/>
            <person name="Pawlowska J."/>
        </authorList>
    </citation>
    <scope>NUCLEOTIDE SEQUENCE</scope>
    <source>
        <strain evidence="2">CBS 226.32</strain>
    </source>
</reference>
<feature type="compositionally biased region" description="Polar residues" evidence="1">
    <location>
        <begin position="455"/>
        <end position="469"/>
    </location>
</feature>
<feature type="compositionally biased region" description="Low complexity" evidence="1">
    <location>
        <begin position="114"/>
        <end position="128"/>
    </location>
</feature>
<dbReference type="OrthoDB" id="2341409at2759"/>
<sequence length="469" mass="52287">MNISELNAPATPPYDYQNHTTNTNNKNFQDLFFDQPSGNSSENSSEHSSGRSVTGDDENNNNETNHSAFRRVSPMSMPSPPELLIDSSEDEDEFTFPPTFINAVSTASIAAASLSSSSSPSSSSSSSSLYNMHHKRKSVPHRSPSNIVDHKSVVFQINNNCTPKILGGGDRGVLWSLRQRVSMARHSQRSNNKKRLSAPHPQRRVRPMRIQIPRPQWSRDNTFYDDLVSPVNNDWQSKKSIQPIVIVPTSNLESTADTTVSTTAVPVTIATNATTTWQLNTKKSNHATTERKKSSNSSSTSAAATAATPRRKSSHHATSGRPSRVKGPCQACNETSDGCMRKAFNWPFPTSTIFNDKGKPFVYLCNKCGLRYNKSGGCVCRHCRWVLCKEEKRKAMQLIDQMRRSRPDGKVDPEEDIENFVCTPKYWNCSRPWKVGWVLHSQHDGDEDDEDTIMADSQQQSPSMSEATL</sequence>
<accession>A0A8H7UVG1</accession>
<name>A0A8H7UVG1_9FUNG</name>
<dbReference type="AlphaFoldDB" id="A0A8H7UVG1"/>
<feature type="region of interest" description="Disordered" evidence="1">
    <location>
        <begin position="280"/>
        <end position="329"/>
    </location>
</feature>
<comment type="caution">
    <text evidence="2">The sequence shown here is derived from an EMBL/GenBank/DDBJ whole genome shotgun (WGS) entry which is preliminary data.</text>
</comment>
<gene>
    <name evidence="2" type="ORF">INT46_009452</name>
</gene>
<evidence type="ECO:0000313" key="3">
    <source>
        <dbReference type="Proteomes" id="UP000650833"/>
    </source>
</evidence>
<evidence type="ECO:0008006" key="4">
    <source>
        <dbReference type="Google" id="ProtNLM"/>
    </source>
</evidence>
<feature type="compositionally biased region" description="Low complexity" evidence="1">
    <location>
        <begin position="295"/>
        <end position="308"/>
    </location>
</feature>
<proteinExistence type="predicted"/>
<organism evidence="2 3">
    <name type="scientific">Mucor plumbeus</name>
    <dbReference type="NCBI Taxonomy" id="97098"/>
    <lineage>
        <taxon>Eukaryota</taxon>
        <taxon>Fungi</taxon>
        <taxon>Fungi incertae sedis</taxon>
        <taxon>Mucoromycota</taxon>
        <taxon>Mucoromycotina</taxon>
        <taxon>Mucoromycetes</taxon>
        <taxon>Mucorales</taxon>
        <taxon>Mucorineae</taxon>
        <taxon>Mucoraceae</taxon>
        <taxon>Mucor</taxon>
    </lineage>
</organism>